<comment type="caution">
    <text evidence="6">The sequence shown here is derived from an EMBL/GenBank/DDBJ whole genome shotgun (WGS) entry which is preliminary data.</text>
</comment>
<organism evidence="6 7">
    <name type="scientific">Luteolibacter flavescens</name>
    <dbReference type="NCBI Taxonomy" id="1859460"/>
    <lineage>
        <taxon>Bacteria</taxon>
        <taxon>Pseudomonadati</taxon>
        <taxon>Verrucomicrobiota</taxon>
        <taxon>Verrucomicrobiia</taxon>
        <taxon>Verrucomicrobiales</taxon>
        <taxon>Verrucomicrobiaceae</taxon>
        <taxon>Luteolibacter</taxon>
    </lineage>
</organism>
<evidence type="ECO:0000256" key="2">
    <source>
        <dbReference type="ARBA" id="ARBA00022485"/>
    </source>
</evidence>
<evidence type="ECO:0000313" key="7">
    <source>
        <dbReference type="Proteomes" id="UP001207930"/>
    </source>
</evidence>
<evidence type="ECO:0000256" key="3">
    <source>
        <dbReference type="ARBA" id="ARBA00022723"/>
    </source>
</evidence>
<dbReference type="PANTHER" id="PTHR30426:SF0">
    <property type="entry name" value="4-HYDROXY-3-METHYLBUT-2-ENYL DIPHOSPHATE REDUCTASE"/>
    <property type="match status" value="1"/>
</dbReference>
<dbReference type="Pfam" id="PF02401">
    <property type="entry name" value="LYTB"/>
    <property type="match status" value="1"/>
</dbReference>
<accession>A0ABT3FV46</accession>
<dbReference type="Gene3D" id="3.40.1010.20">
    <property type="entry name" value="4-hydroxy-3-methylbut-2-enyl diphosphate reductase, catalytic domain"/>
    <property type="match status" value="2"/>
</dbReference>
<evidence type="ECO:0000256" key="1">
    <source>
        <dbReference type="ARBA" id="ARBA00001966"/>
    </source>
</evidence>
<keyword evidence="4" id="KW-0408">Iron</keyword>
<evidence type="ECO:0000313" key="6">
    <source>
        <dbReference type="EMBL" id="MCW1887471.1"/>
    </source>
</evidence>
<keyword evidence="5" id="KW-0411">Iron-sulfur</keyword>
<dbReference type="Proteomes" id="UP001207930">
    <property type="component" value="Unassembled WGS sequence"/>
</dbReference>
<gene>
    <name evidence="6" type="ORF">OKA04_22235</name>
</gene>
<dbReference type="Gene3D" id="3.40.50.11270">
    <property type="match status" value="1"/>
</dbReference>
<comment type="cofactor">
    <cofactor evidence="1">
        <name>[4Fe-4S] cluster</name>
        <dbReference type="ChEBI" id="CHEBI:49883"/>
    </cofactor>
</comment>
<dbReference type="PANTHER" id="PTHR30426">
    <property type="entry name" value="4-HYDROXY-3-METHYLBUT-2-ENYL DIPHOSPHATE REDUCTASE"/>
    <property type="match status" value="1"/>
</dbReference>
<name>A0ABT3FV46_9BACT</name>
<dbReference type="RefSeq" id="WP_264503426.1">
    <property type="nucleotide sequence ID" value="NZ_JAPDDS010000018.1"/>
</dbReference>
<keyword evidence="3" id="KW-0479">Metal-binding</keyword>
<proteinExistence type="predicted"/>
<sequence>MRLQIRRAMVAGHGTETRDALARLDARLRRGPVTVLGPLAPDAALCELYRRRGALEGDPQEYRAPTHTVVVPLGGLPKETRKQWKENGHDLLDLTLPSVRRAQTSLNLLTLEHCKPLVAGYRGDAESLAIAGEAKGATVVEDAEQAGLLPFAPKFGIVCQTRMTRRHATVMVEALRQRHPDSRLVFLDTTSLAMLERERSVEALSRWAESIIVAGEAGEASVRALIETARRLGLPARAVADAGALEPRDFAGIRRIGITAGEFSPDAVIEAISARLETEGGDADAD</sequence>
<reference evidence="6 7" key="1">
    <citation type="submission" date="2022-10" db="EMBL/GenBank/DDBJ databases">
        <title>Luteolibacter flavescens strain MCCC 1K03193, whole genome shotgun sequencing project.</title>
        <authorList>
            <person name="Zhao G."/>
            <person name="Shen L."/>
        </authorList>
    </citation>
    <scope>NUCLEOTIDE SEQUENCE [LARGE SCALE GENOMIC DNA]</scope>
    <source>
        <strain evidence="6 7">MCCC 1K03193</strain>
    </source>
</reference>
<dbReference type="EMBL" id="JAPDDS010000018">
    <property type="protein sequence ID" value="MCW1887471.1"/>
    <property type="molecule type" value="Genomic_DNA"/>
</dbReference>
<keyword evidence="7" id="KW-1185">Reference proteome</keyword>
<protein>
    <submittedName>
        <fullName evidence="6">Uncharacterized protein</fullName>
    </submittedName>
</protein>
<evidence type="ECO:0000256" key="5">
    <source>
        <dbReference type="ARBA" id="ARBA00023014"/>
    </source>
</evidence>
<dbReference type="InterPro" id="IPR003451">
    <property type="entry name" value="LytB/IspH"/>
</dbReference>
<evidence type="ECO:0000256" key="4">
    <source>
        <dbReference type="ARBA" id="ARBA00023004"/>
    </source>
</evidence>
<keyword evidence="2" id="KW-0004">4Fe-4S</keyword>